<evidence type="ECO:0000256" key="1">
    <source>
        <dbReference type="SAM" id="Phobius"/>
    </source>
</evidence>
<keyword evidence="1" id="KW-0812">Transmembrane</keyword>
<dbReference type="PIRSF" id="PIRSF033239">
    <property type="entry name" value="ExoD"/>
    <property type="match status" value="1"/>
</dbReference>
<accession>A0A7C3PIB7</accession>
<proteinExistence type="predicted"/>
<dbReference type="Pfam" id="PF06055">
    <property type="entry name" value="ExoD"/>
    <property type="match status" value="1"/>
</dbReference>
<dbReference type="PANTHER" id="PTHR41795:SF1">
    <property type="entry name" value="EXOPOLYSACCHARIDE SYNTHESIS PROTEIN"/>
    <property type="match status" value="1"/>
</dbReference>
<sequence>MKLSESLQDLLAAYTDQPIPVGALVEVAGEQGFGIITGFLVLPMLIPLPVPLPGFSALIGAGVIVLGGQLALNRHRPYLPARIARITFPPAVSRSLLKNLSRLLRPLERLSRPRLFRISHNPTFRRLLGICMIWNALLMSLPLPFPFTNLAPGYTILTQAIAVLESDGIFMLISYGLTALTTVFFASITGAAWALLVRFIDGWRNWE</sequence>
<feature type="transmembrane region" description="Helical" evidence="1">
    <location>
        <begin position="52"/>
        <end position="72"/>
    </location>
</feature>
<feature type="transmembrane region" description="Helical" evidence="1">
    <location>
        <begin position="168"/>
        <end position="196"/>
    </location>
</feature>
<dbReference type="PANTHER" id="PTHR41795">
    <property type="entry name" value="EXOPOLYSACCHARIDE SYNTHESIS PROTEIN"/>
    <property type="match status" value="1"/>
</dbReference>
<keyword evidence="1" id="KW-1133">Transmembrane helix</keyword>
<dbReference type="EMBL" id="DSRU01000300">
    <property type="protein sequence ID" value="HFN00180.1"/>
    <property type="molecule type" value="Genomic_DNA"/>
</dbReference>
<dbReference type="AlphaFoldDB" id="A0A7C3PIB7"/>
<dbReference type="InterPro" id="IPR010331">
    <property type="entry name" value="ExoD"/>
</dbReference>
<evidence type="ECO:0000313" key="2">
    <source>
        <dbReference type="EMBL" id="HFN00180.1"/>
    </source>
</evidence>
<keyword evidence="1" id="KW-0472">Membrane</keyword>
<name>A0A7C3PIB7_9CYAN</name>
<protein>
    <submittedName>
        <fullName evidence="2">Exopolysaccharide biosynthesis protein</fullName>
    </submittedName>
</protein>
<comment type="caution">
    <text evidence="2">The sequence shown here is derived from an EMBL/GenBank/DDBJ whole genome shotgun (WGS) entry which is preliminary data.</text>
</comment>
<feature type="transmembrane region" description="Helical" evidence="1">
    <location>
        <begin position="127"/>
        <end position="148"/>
    </location>
</feature>
<reference evidence="2" key="1">
    <citation type="journal article" date="2020" name="mSystems">
        <title>Genome- and Community-Level Interaction Insights into Carbon Utilization and Element Cycling Functions of Hydrothermarchaeota in Hydrothermal Sediment.</title>
        <authorList>
            <person name="Zhou Z."/>
            <person name="Liu Y."/>
            <person name="Xu W."/>
            <person name="Pan J."/>
            <person name="Luo Z.H."/>
            <person name="Li M."/>
        </authorList>
    </citation>
    <scope>NUCLEOTIDE SEQUENCE [LARGE SCALE GENOMIC DNA]</scope>
    <source>
        <strain evidence="2">SpSt-418</strain>
    </source>
</reference>
<gene>
    <name evidence="2" type="ORF">ENR64_20970</name>
</gene>
<organism evidence="2">
    <name type="scientific">Oscillatoriales cyanobacterium SpSt-418</name>
    <dbReference type="NCBI Taxonomy" id="2282169"/>
    <lineage>
        <taxon>Bacteria</taxon>
        <taxon>Bacillati</taxon>
        <taxon>Cyanobacteriota</taxon>
        <taxon>Cyanophyceae</taxon>
        <taxon>Oscillatoriophycideae</taxon>
        <taxon>Oscillatoriales</taxon>
    </lineage>
</organism>